<evidence type="ECO:0000256" key="1">
    <source>
        <dbReference type="SAM" id="SignalP"/>
    </source>
</evidence>
<evidence type="ECO:0000313" key="2">
    <source>
        <dbReference type="EMBL" id="KAG7309571.1"/>
    </source>
</evidence>
<sequence length="132" mass="15488">MRHLSCVIIALLLSVTATQSIGEDILDAVLSNTDLNYLYFEDLKFGDSTPVRNFDSLKDRMDHMDHRSVKSRRQYLCRSGWVYDVQKKMCVFKLFYSTYLLPIFALPMCPKGEVFIEKYNKCVDFEEVSEYE</sequence>
<keyword evidence="1" id="KW-0732">Signal</keyword>
<reference evidence="2 3" key="1">
    <citation type="submission" date="2021-06" db="EMBL/GenBank/DDBJ databases">
        <title>A haploid diamondback moth (Plutella xylostella L.) genome assembly resolves 31 chromosomes and identifies a diamide resistance mutation.</title>
        <authorList>
            <person name="Ward C.M."/>
            <person name="Perry K.D."/>
            <person name="Baker G."/>
            <person name="Powis K."/>
            <person name="Heckel D.G."/>
            <person name="Baxter S.W."/>
        </authorList>
    </citation>
    <scope>NUCLEOTIDE SEQUENCE [LARGE SCALE GENOMIC DNA]</scope>
    <source>
        <strain evidence="2 3">LV</strain>
        <tissue evidence="2">Single pupa</tissue>
    </source>
</reference>
<accession>A0ABQ7QWZ5</accession>
<gene>
    <name evidence="2" type="ORF">JYU34_004028</name>
</gene>
<evidence type="ECO:0000313" key="3">
    <source>
        <dbReference type="Proteomes" id="UP000823941"/>
    </source>
</evidence>
<keyword evidence="3" id="KW-1185">Reference proteome</keyword>
<comment type="caution">
    <text evidence="2">The sequence shown here is derived from an EMBL/GenBank/DDBJ whole genome shotgun (WGS) entry which is preliminary data.</text>
</comment>
<feature type="signal peptide" evidence="1">
    <location>
        <begin position="1"/>
        <end position="22"/>
    </location>
</feature>
<organism evidence="2 3">
    <name type="scientific">Plutella xylostella</name>
    <name type="common">Diamondback moth</name>
    <name type="synonym">Plutella maculipennis</name>
    <dbReference type="NCBI Taxonomy" id="51655"/>
    <lineage>
        <taxon>Eukaryota</taxon>
        <taxon>Metazoa</taxon>
        <taxon>Ecdysozoa</taxon>
        <taxon>Arthropoda</taxon>
        <taxon>Hexapoda</taxon>
        <taxon>Insecta</taxon>
        <taxon>Pterygota</taxon>
        <taxon>Neoptera</taxon>
        <taxon>Endopterygota</taxon>
        <taxon>Lepidoptera</taxon>
        <taxon>Glossata</taxon>
        <taxon>Ditrysia</taxon>
        <taxon>Yponomeutoidea</taxon>
        <taxon>Plutellidae</taxon>
        <taxon>Plutella</taxon>
    </lineage>
</organism>
<feature type="chain" id="PRO_5047480616" evidence="1">
    <location>
        <begin position="23"/>
        <end position="132"/>
    </location>
</feature>
<protein>
    <submittedName>
        <fullName evidence="2">Uncharacterized protein</fullName>
    </submittedName>
</protein>
<name>A0ABQ7QWZ5_PLUXY</name>
<proteinExistence type="predicted"/>
<dbReference type="Proteomes" id="UP000823941">
    <property type="component" value="Chromosome 6"/>
</dbReference>
<dbReference type="EMBL" id="JAHIBW010000006">
    <property type="protein sequence ID" value="KAG7309571.1"/>
    <property type="molecule type" value="Genomic_DNA"/>
</dbReference>